<gene>
    <name evidence="1" type="ORF">GCM10010151_56240</name>
</gene>
<dbReference type="EMBL" id="BAAABM010000053">
    <property type="protein sequence ID" value="GAA0359258.1"/>
    <property type="molecule type" value="Genomic_DNA"/>
</dbReference>
<name>A0ABN0XAC4_9ACTN</name>
<dbReference type="RefSeq" id="WP_252804029.1">
    <property type="nucleotide sequence ID" value="NZ_BAAABM010000053.1"/>
</dbReference>
<evidence type="ECO:0000313" key="2">
    <source>
        <dbReference type="Proteomes" id="UP001501822"/>
    </source>
</evidence>
<accession>A0ABN0XAC4</accession>
<comment type="caution">
    <text evidence="1">The sequence shown here is derived from an EMBL/GenBank/DDBJ whole genome shotgun (WGS) entry which is preliminary data.</text>
</comment>
<organism evidence="1 2">
    <name type="scientific">Actinoallomurus spadix</name>
    <dbReference type="NCBI Taxonomy" id="79912"/>
    <lineage>
        <taxon>Bacteria</taxon>
        <taxon>Bacillati</taxon>
        <taxon>Actinomycetota</taxon>
        <taxon>Actinomycetes</taxon>
        <taxon>Streptosporangiales</taxon>
        <taxon>Thermomonosporaceae</taxon>
        <taxon>Actinoallomurus</taxon>
    </lineage>
</organism>
<proteinExistence type="predicted"/>
<dbReference type="Proteomes" id="UP001501822">
    <property type="component" value="Unassembled WGS sequence"/>
</dbReference>
<reference evidence="1 2" key="1">
    <citation type="journal article" date="2019" name="Int. J. Syst. Evol. Microbiol.">
        <title>The Global Catalogue of Microorganisms (GCM) 10K type strain sequencing project: providing services to taxonomists for standard genome sequencing and annotation.</title>
        <authorList>
            <consortium name="The Broad Institute Genomics Platform"/>
            <consortium name="The Broad Institute Genome Sequencing Center for Infectious Disease"/>
            <person name="Wu L."/>
            <person name="Ma J."/>
        </authorList>
    </citation>
    <scope>NUCLEOTIDE SEQUENCE [LARGE SCALE GENOMIC DNA]</scope>
    <source>
        <strain evidence="1 2">JCM 3146</strain>
    </source>
</reference>
<sequence length="90" mass="9664">MDSERKIRALTGLCQALAGSGLYVGLSDARPALSVRACLTGGRVWIGIEDDAFVWRRVDEMRHPVGDPAGAAAEIVAYLDVGAERPDQRP</sequence>
<evidence type="ECO:0000313" key="1">
    <source>
        <dbReference type="EMBL" id="GAA0359258.1"/>
    </source>
</evidence>
<protein>
    <submittedName>
        <fullName evidence="1">Uncharacterized protein</fullName>
    </submittedName>
</protein>
<keyword evidence="2" id="KW-1185">Reference proteome</keyword>